<evidence type="ECO:0000256" key="4">
    <source>
        <dbReference type="ARBA" id="ARBA00022827"/>
    </source>
</evidence>
<comment type="cofactor">
    <cofactor evidence="1">
        <name>FAD</name>
        <dbReference type="ChEBI" id="CHEBI:57692"/>
    </cofactor>
</comment>
<comment type="caution">
    <text evidence="7">The sequence shown here is derived from an EMBL/GenBank/DDBJ whole genome shotgun (WGS) entry which is preliminary data.</text>
</comment>
<keyword evidence="3" id="KW-0285">Flavoprotein</keyword>
<dbReference type="PANTHER" id="PTHR42973">
    <property type="entry name" value="BINDING OXIDOREDUCTASE, PUTATIVE (AFU_ORTHOLOGUE AFUA_1G17690)-RELATED"/>
    <property type="match status" value="1"/>
</dbReference>
<evidence type="ECO:0000256" key="3">
    <source>
        <dbReference type="ARBA" id="ARBA00022630"/>
    </source>
</evidence>
<dbReference type="Gene3D" id="3.30.465.10">
    <property type="match status" value="1"/>
</dbReference>
<evidence type="ECO:0000259" key="6">
    <source>
        <dbReference type="PROSITE" id="PS51387"/>
    </source>
</evidence>
<dbReference type="Gene3D" id="3.40.462.20">
    <property type="match status" value="1"/>
</dbReference>
<evidence type="ECO:0000256" key="2">
    <source>
        <dbReference type="ARBA" id="ARBA00005466"/>
    </source>
</evidence>
<gene>
    <name evidence="7" type="ORF">R3Q59_18725</name>
</gene>
<dbReference type="Pfam" id="PF01565">
    <property type="entry name" value="FAD_binding_4"/>
    <property type="match status" value="1"/>
</dbReference>
<keyword evidence="4" id="KW-0274">FAD</keyword>
<dbReference type="SUPFAM" id="SSF56176">
    <property type="entry name" value="FAD-binding/transporter-associated domain-like"/>
    <property type="match status" value="1"/>
</dbReference>
<evidence type="ECO:0000313" key="7">
    <source>
        <dbReference type="EMBL" id="MDV6282534.1"/>
    </source>
</evidence>
<feature type="domain" description="FAD-binding PCMH-type" evidence="6">
    <location>
        <begin position="41"/>
        <end position="210"/>
    </location>
</feature>
<dbReference type="RefSeq" id="WP_317569065.1">
    <property type="nucleotide sequence ID" value="NZ_JAWLKA010000010.1"/>
</dbReference>
<evidence type="ECO:0000256" key="5">
    <source>
        <dbReference type="ARBA" id="ARBA00023002"/>
    </source>
</evidence>
<dbReference type="EMBL" id="JAWLKA010000010">
    <property type="protein sequence ID" value="MDV6282534.1"/>
    <property type="molecule type" value="Genomic_DNA"/>
</dbReference>
<accession>A0ABU4CG47</accession>
<dbReference type="PANTHER" id="PTHR42973:SF39">
    <property type="entry name" value="FAD-BINDING PCMH-TYPE DOMAIN-CONTAINING PROTEIN"/>
    <property type="match status" value="1"/>
</dbReference>
<organism evidence="7 8">
    <name type="scientific">Rhodococcus jostii</name>
    <dbReference type="NCBI Taxonomy" id="132919"/>
    <lineage>
        <taxon>Bacteria</taxon>
        <taxon>Bacillati</taxon>
        <taxon>Actinomycetota</taxon>
        <taxon>Actinomycetes</taxon>
        <taxon>Mycobacteriales</taxon>
        <taxon>Nocardiaceae</taxon>
        <taxon>Rhodococcus</taxon>
    </lineage>
</organism>
<reference evidence="7 8" key="1">
    <citation type="submission" date="2023-10" db="EMBL/GenBank/DDBJ databases">
        <title>Development of a sustainable strategy for remediation of hydrocarbon-contaminated territories based on the waste exchange concept.</title>
        <authorList>
            <person name="Krivoruchko A."/>
        </authorList>
    </citation>
    <scope>NUCLEOTIDE SEQUENCE [LARGE SCALE GENOMIC DNA]</scope>
    <source>
        <strain evidence="7 8">IEGM 60</strain>
    </source>
</reference>
<evidence type="ECO:0000256" key="1">
    <source>
        <dbReference type="ARBA" id="ARBA00001974"/>
    </source>
</evidence>
<dbReference type="InterPro" id="IPR006094">
    <property type="entry name" value="Oxid_FAD_bind_N"/>
</dbReference>
<dbReference type="InterPro" id="IPR016166">
    <property type="entry name" value="FAD-bd_PCMH"/>
</dbReference>
<keyword evidence="5" id="KW-0560">Oxidoreductase</keyword>
<name>A0ABU4CG47_RHOJO</name>
<dbReference type="PROSITE" id="PS51387">
    <property type="entry name" value="FAD_PCMH"/>
    <property type="match status" value="1"/>
</dbReference>
<dbReference type="InterPro" id="IPR016169">
    <property type="entry name" value="FAD-bd_PCMH_sub2"/>
</dbReference>
<sequence length="469" mass="49465">MNSPSAECVAQLKAVLPHRVHLPDTGDYRTALGRVFFPDAARRRPSCVVQPVSVEEVSTVMRVAHRTGGTATVRGGGLSSNCVADDAVMLDLSAHLNTARPEDDRVVVAGGATVGTMLDALAPTGRVVPVGIVGHAGFGLVTRGGVGYLTRSLGLTIDQLVEAELVLPSGEVVHLSDASTGDEADLWWAVRGCAPCFGVVTSAVLRTHPVGPVWVDRMVLGLEALATYFRVAPTLPRDTTMGAVLGYSALSPDEPVLFVYTACASGDESDIDRARSAATTVADVSGTVLYRSETSGTYLTGLPEFAPPGPDGEEPEPIRLPEPGERRGSFFGKAVFTGPTLDSELAEALATQIRGAPTRECRIDFQHTGGALADVGDGDTAFWGRSGEWNIPLNAIWSDPYDGAACLSWAGGTLDALAPHTIGVYSVEVRPGFPETGAEIDAAYGGNLRRLRELRQRHDPMGVLTHYPL</sequence>
<evidence type="ECO:0000313" key="8">
    <source>
        <dbReference type="Proteomes" id="UP001185737"/>
    </source>
</evidence>
<dbReference type="Proteomes" id="UP001185737">
    <property type="component" value="Unassembled WGS sequence"/>
</dbReference>
<dbReference type="InterPro" id="IPR036318">
    <property type="entry name" value="FAD-bd_PCMH-like_sf"/>
</dbReference>
<keyword evidence="8" id="KW-1185">Reference proteome</keyword>
<proteinExistence type="inferred from homology"/>
<dbReference type="InterPro" id="IPR050416">
    <property type="entry name" value="FAD-linked_Oxidoreductase"/>
</dbReference>
<comment type="similarity">
    <text evidence="2">Belongs to the oxygen-dependent FAD-linked oxidoreductase family.</text>
</comment>
<protein>
    <submittedName>
        <fullName evidence="7">FAD-binding oxidoreductase</fullName>
    </submittedName>
</protein>